<sequence>MPDPLRSVALEGVSKTYAKGARAVDGVSLKIAGGSFVALVGASGSGKSTLLKMVNRLIAPSEGRVLIDGEPVDAEPPHLLRRRIGYVFQNVGLFPHLTVGENVAIGLKLAGTTDRQARVAELLRLVDLPEAMAARLPDALSGGQRQRVGVARALATSPKLLLMDEPFGALDPVTRDALGKAIRALHETMGLTTILVTHDMAEALLLADRILVMEAGRVVGDASPRDLLAGKGGAAADALVAVPREQAERLAALAR</sequence>
<evidence type="ECO:0000256" key="1">
    <source>
        <dbReference type="ARBA" id="ARBA00022448"/>
    </source>
</evidence>
<dbReference type="SMART" id="SM00382">
    <property type="entry name" value="AAA"/>
    <property type="match status" value="1"/>
</dbReference>
<organism evidence="5 6">
    <name type="scientific">Sphingomonas trueperi</name>
    <dbReference type="NCBI Taxonomy" id="53317"/>
    <lineage>
        <taxon>Bacteria</taxon>
        <taxon>Pseudomonadati</taxon>
        <taxon>Pseudomonadota</taxon>
        <taxon>Alphaproteobacteria</taxon>
        <taxon>Sphingomonadales</taxon>
        <taxon>Sphingomonadaceae</taxon>
        <taxon>Sphingomonas</taxon>
    </lineage>
</organism>
<dbReference type="InterPro" id="IPR050093">
    <property type="entry name" value="ABC_SmlMolc_Importer"/>
</dbReference>
<dbReference type="FunFam" id="3.40.50.300:FF:000425">
    <property type="entry name" value="Probable ABC transporter, ATP-binding subunit"/>
    <property type="match status" value="1"/>
</dbReference>
<accession>A0A7X5Y022</accession>
<evidence type="ECO:0000259" key="4">
    <source>
        <dbReference type="PROSITE" id="PS50893"/>
    </source>
</evidence>
<feature type="domain" description="ABC transporter" evidence="4">
    <location>
        <begin position="8"/>
        <end position="240"/>
    </location>
</feature>
<evidence type="ECO:0000256" key="2">
    <source>
        <dbReference type="ARBA" id="ARBA00022741"/>
    </source>
</evidence>
<dbReference type="GO" id="GO:0016887">
    <property type="term" value="F:ATP hydrolysis activity"/>
    <property type="evidence" value="ECO:0007669"/>
    <property type="project" value="InterPro"/>
</dbReference>
<dbReference type="SUPFAM" id="SSF52540">
    <property type="entry name" value="P-loop containing nucleoside triphosphate hydrolases"/>
    <property type="match status" value="1"/>
</dbReference>
<dbReference type="RefSeq" id="WP_125977587.1">
    <property type="nucleotide sequence ID" value="NZ_BAAADY010000011.1"/>
</dbReference>
<proteinExistence type="predicted"/>
<dbReference type="PANTHER" id="PTHR42781:SF4">
    <property type="entry name" value="SPERMIDINE_PUTRESCINE IMPORT ATP-BINDING PROTEIN POTA"/>
    <property type="match status" value="1"/>
</dbReference>
<dbReference type="Pfam" id="PF00005">
    <property type="entry name" value="ABC_tran"/>
    <property type="match status" value="1"/>
</dbReference>
<evidence type="ECO:0000313" key="5">
    <source>
        <dbReference type="EMBL" id="NJB98534.1"/>
    </source>
</evidence>
<keyword evidence="2" id="KW-0547">Nucleotide-binding</keyword>
<dbReference type="Proteomes" id="UP000531251">
    <property type="component" value="Unassembled WGS sequence"/>
</dbReference>
<dbReference type="EMBL" id="JAATJB010000009">
    <property type="protein sequence ID" value="NJB98534.1"/>
    <property type="molecule type" value="Genomic_DNA"/>
</dbReference>
<keyword evidence="1" id="KW-0813">Transport</keyword>
<keyword evidence="6" id="KW-1185">Reference proteome</keyword>
<dbReference type="Gene3D" id="3.40.50.300">
    <property type="entry name" value="P-loop containing nucleotide triphosphate hydrolases"/>
    <property type="match status" value="1"/>
</dbReference>
<dbReference type="PROSITE" id="PS00211">
    <property type="entry name" value="ABC_TRANSPORTER_1"/>
    <property type="match status" value="1"/>
</dbReference>
<gene>
    <name evidence="5" type="ORF">GGR89_002867</name>
</gene>
<dbReference type="GO" id="GO:0015697">
    <property type="term" value="P:quaternary ammonium group transport"/>
    <property type="evidence" value="ECO:0007669"/>
    <property type="project" value="UniProtKB-ARBA"/>
</dbReference>
<reference evidence="5 6" key="1">
    <citation type="submission" date="2020-03" db="EMBL/GenBank/DDBJ databases">
        <title>Genomic Encyclopedia of Type Strains, Phase IV (KMG-IV): sequencing the most valuable type-strain genomes for metagenomic binning, comparative biology and taxonomic classification.</title>
        <authorList>
            <person name="Goeker M."/>
        </authorList>
    </citation>
    <scope>NUCLEOTIDE SEQUENCE [LARGE SCALE GENOMIC DNA]</scope>
    <source>
        <strain evidence="5 6">DSM 7225</strain>
    </source>
</reference>
<dbReference type="InterPro" id="IPR017871">
    <property type="entry name" value="ABC_transporter-like_CS"/>
</dbReference>
<dbReference type="AlphaFoldDB" id="A0A7X5Y022"/>
<dbReference type="GO" id="GO:0005524">
    <property type="term" value="F:ATP binding"/>
    <property type="evidence" value="ECO:0007669"/>
    <property type="project" value="UniProtKB-KW"/>
</dbReference>
<dbReference type="InterPro" id="IPR003593">
    <property type="entry name" value="AAA+_ATPase"/>
</dbReference>
<evidence type="ECO:0000313" key="6">
    <source>
        <dbReference type="Proteomes" id="UP000531251"/>
    </source>
</evidence>
<dbReference type="InterPro" id="IPR003439">
    <property type="entry name" value="ABC_transporter-like_ATP-bd"/>
</dbReference>
<dbReference type="PROSITE" id="PS50893">
    <property type="entry name" value="ABC_TRANSPORTER_2"/>
    <property type="match status" value="1"/>
</dbReference>
<comment type="caution">
    <text evidence="5">The sequence shown here is derived from an EMBL/GenBank/DDBJ whole genome shotgun (WGS) entry which is preliminary data.</text>
</comment>
<evidence type="ECO:0000256" key="3">
    <source>
        <dbReference type="ARBA" id="ARBA00022840"/>
    </source>
</evidence>
<keyword evidence="3 5" id="KW-0067">ATP-binding</keyword>
<dbReference type="InterPro" id="IPR027417">
    <property type="entry name" value="P-loop_NTPase"/>
</dbReference>
<protein>
    <submittedName>
        <fullName evidence="5">Osmoprotectant transport system ATP-binding protein</fullName>
    </submittedName>
</protein>
<dbReference type="PANTHER" id="PTHR42781">
    <property type="entry name" value="SPERMIDINE/PUTRESCINE IMPORT ATP-BINDING PROTEIN POTA"/>
    <property type="match status" value="1"/>
</dbReference>
<name>A0A7X5Y022_9SPHN</name>